<reference evidence="1" key="2">
    <citation type="journal article" date="2023" name="IMA Fungus">
        <title>Comparative genomic study of the Penicillium genus elucidates a diverse pangenome and 15 lateral gene transfer events.</title>
        <authorList>
            <person name="Petersen C."/>
            <person name="Sorensen T."/>
            <person name="Nielsen M.R."/>
            <person name="Sondergaard T.E."/>
            <person name="Sorensen J.L."/>
            <person name="Fitzpatrick D.A."/>
            <person name="Frisvad J.C."/>
            <person name="Nielsen K.L."/>
        </authorList>
    </citation>
    <scope>NUCLEOTIDE SEQUENCE</scope>
    <source>
        <strain evidence="1">IBT 23319</strain>
    </source>
</reference>
<comment type="caution">
    <text evidence="1">The sequence shown here is derived from an EMBL/GenBank/DDBJ whole genome shotgun (WGS) entry which is preliminary data.</text>
</comment>
<dbReference type="AlphaFoldDB" id="A0A9W9PAD6"/>
<keyword evidence="2" id="KW-1185">Reference proteome</keyword>
<sequence>MASNISDEAQPMKIIVAGGSVGGVSAALRARRLSEKASIILIEKGHYISYANSGAPCVVGGVNRKRYLSYSPDWPQA</sequence>
<reference evidence="1" key="1">
    <citation type="submission" date="2022-11" db="EMBL/GenBank/DDBJ databases">
        <authorList>
            <person name="Petersen C."/>
        </authorList>
    </citation>
    <scope>NUCLEOTIDE SEQUENCE</scope>
    <source>
        <strain evidence="1">IBT 23319</strain>
    </source>
</reference>
<evidence type="ECO:0000313" key="2">
    <source>
        <dbReference type="Proteomes" id="UP001147733"/>
    </source>
</evidence>
<dbReference type="InterPro" id="IPR036188">
    <property type="entry name" value="FAD/NAD-bd_sf"/>
</dbReference>
<evidence type="ECO:0000313" key="1">
    <source>
        <dbReference type="EMBL" id="KAJ5240705.1"/>
    </source>
</evidence>
<organism evidence="1 2">
    <name type="scientific">Penicillium citrinum</name>
    <dbReference type="NCBI Taxonomy" id="5077"/>
    <lineage>
        <taxon>Eukaryota</taxon>
        <taxon>Fungi</taxon>
        <taxon>Dikarya</taxon>
        <taxon>Ascomycota</taxon>
        <taxon>Pezizomycotina</taxon>
        <taxon>Eurotiomycetes</taxon>
        <taxon>Eurotiomycetidae</taxon>
        <taxon>Eurotiales</taxon>
        <taxon>Aspergillaceae</taxon>
        <taxon>Penicillium</taxon>
    </lineage>
</organism>
<dbReference type="Gene3D" id="3.50.50.60">
    <property type="entry name" value="FAD/NAD(P)-binding domain"/>
    <property type="match status" value="1"/>
</dbReference>
<gene>
    <name evidence="1" type="ORF">N7469_002296</name>
</gene>
<dbReference type="EMBL" id="JAPQKT010000002">
    <property type="protein sequence ID" value="KAJ5240705.1"/>
    <property type="molecule type" value="Genomic_DNA"/>
</dbReference>
<dbReference type="SUPFAM" id="SSF51905">
    <property type="entry name" value="FAD/NAD(P)-binding domain"/>
    <property type="match status" value="1"/>
</dbReference>
<accession>A0A9W9PAD6</accession>
<dbReference type="GeneID" id="81380383"/>
<protein>
    <submittedName>
        <fullName evidence="1">Uncharacterized protein</fullName>
    </submittedName>
</protein>
<dbReference type="Proteomes" id="UP001147733">
    <property type="component" value="Unassembled WGS sequence"/>
</dbReference>
<proteinExistence type="predicted"/>
<dbReference type="RefSeq" id="XP_056503710.1">
    <property type="nucleotide sequence ID" value="XM_056641216.1"/>
</dbReference>
<name>A0A9W9PAD6_PENCI</name>